<dbReference type="OrthoDB" id="9809813at2"/>
<gene>
    <name evidence="3" type="ORF">LA5096_00060</name>
</gene>
<dbReference type="InterPro" id="IPR014729">
    <property type="entry name" value="Rossmann-like_a/b/a_fold"/>
</dbReference>
<keyword evidence="1" id="KW-0812">Transmembrane</keyword>
<protein>
    <recommendedName>
        <fullName evidence="2">DUF218 domain-containing protein</fullName>
    </recommendedName>
</protein>
<proteinExistence type="predicted"/>
<accession>A0A0M6ZMZ4</accession>
<dbReference type="InterPro" id="IPR003848">
    <property type="entry name" value="DUF218"/>
</dbReference>
<dbReference type="GeneID" id="97667540"/>
<feature type="transmembrane region" description="Helical" evidence="1">
    <location>
        <begin position="12"/>
        <end position="35"/>
    </location>
</feature>
<dbReference type="RefSeq" id="WP_055115814.1">
    <property type="nucleotide sequence ID" value="NZ_CANMGD010000014.1"/>
</dbReference>
<name>A0A0M6ZMZ4_9HYPH</name>
<evidence type="ECO:0000256" key="1">
    <source>
        <dbReference type="SAM" id="Phobius"/>
    </source>
</evidence>
<dbReference type="STRING" id="311410.LA5095_02691"/>
<feature type="transmembrane region" description="Helical" evidence="1">
    <location>
        <begin position="42"/>
        <end position="64"/>
    </location>
</feature>
<dbReference type="CDD" id="cd06259">
    <property type="entry name" value="YdcF-like"/>
    <property type="match status" value="1"/>
</dbReference>
<dbReference type="PANTHER" id="PTHR30336:SF4">
    <property type="entry name" value="ENVELOPE BIOGENESIS FACTOR ELYC"/>
    <property type="match status" value="1"/>
</dbReference>
<dbReference type="EMBL" id="CXWC01000001">
    <property type="protein sequence ID" value="CTQ63601.1"/>
    <property type="molecule type" value="Genomic_DNA"/>
</dbReference>
<evidence type="ECO:0000313" key="4">
    <source>
        <dbReference type="Proteomes" id="UP000049983"/>
    </source>
</evidence>
<keyword evidence="1" id="KW-1133">Transmembrane helix</keyword>
<dbReference type="Gene3D" id="3.40.50.620">
    <property type="entry name" value="HUPs"/>
    <property type="match status" value="1"/>
</dbReference>
<dbReference type="Pfam" id="PF02698">
    <property type="entry name" value="DUF218"/>
    <property type="match status" value="1"/>
</dbReference>
<dbReference type="Proteomes" id="UP000049983">
    <property type="component" value="Unassembled WGS sequence"/>
</dbReference>
<organism evidence="3 4">
    <name type="scientific">Roseibium album</name>
    <dbReference type="NCBI Taxonomy" id="311410"/>
    <lineage>
        <taxon>Bacteria</taxon>
        <taxon>Pseudomonadati</taxon>
        <taxon>Pseudomonadota</taxon>
        <taxon>Alphaproteobacteria</taxon>
        <taxon>Hyphomicrobiales</taxon>
        <taxon>Stappiaceae</taxon>
        <taxon>Roseibium</taxon>
    </lineage>
</organism>
<dbReference type="GO" id="GO:0000270">
    <property type="term" value="P:peptidoglycan metabolic process"/>
    <property type="evidence" value="ECO:0007669"/>
    <property type="project" value="TreeGrafter"/>
</dbReference>
<evidence type="ECO:0000259" key="2">
    <source>
        <dbReference type="Pfam" id="PF02698"/>
    </source>
</evidence>
<feature type="domain" description="DUF218" evidence="2">
    <location>
        <begin position="80"/>
        <end position="248"/>
    </location>
</feature>
<keyword evidence="1" id="KW-0472">Membrane</keyword>
<sequence>MFFYLAKVGYFFIQPSNFFIVLALLGLSVAALGIRRKTGIRLAWFGVVALAVCGISPVANWIILPLEERFPRPASVEGFDGIIVLGGAVDTIVTGARGDTALTTSGERITITARLASQIPKAVVIHTGGQGFIVASQATEAEGAARLFEDFGIPADRIILEDESRNTWENAVLTKVLVDPQPEQSWLLVTSAYHMPRAMGVFERAGWTGLTAYPVDYRTRGEADRMLGFSGVSKGLRRFDLAFREWIGLVVYRLTGRSASLFPEPKS</sequence>
<evidence type="ECO:0000313" key="3">
    <source>
        <dbReference type="EMBL" id="CTQ63601.1"/>
    </source>
</evidence>
<dbReference type="InterPro" id="IPR051599">
    <property type="entry name" value="Cell_Envelope_Assoc"/>
</dbReference>
<reference evidence="4" key="1">
    <citation type="submission" date="2015-07" db="EMBL/GenBank/DDBJ databases">
        <authorList>
            <person name="Rodrigo-Torres Lidia"/>
            <person name="Arahal R.David."/>
        </authorList>
    </citation>
    <scope>NUCLEOTIDE SEQUENCE [LARGE SCALE GENOMIC DNA]</scope>
    <source>
        <strain evidence="4">CECT 5096</strain>
    </source>
</reference>
<dbReference type="GO" id="GO:0043164">
    <property type="term" value="P:Gram-negative-bacterium-type cell wall biogenesis"/>
    <property type="evidence" value="ECO:0007669"/>
    <property type="project" value="TreeGrafter"/>
</dbReference>
<dbReference type="GO" id="GO:0005886">
    <property type="term" value="C:plasma membrane"/>
    <property type="evidence" value="ECO:0007669"/>
    <property type="project" value="TreeGrafter"/>
</dbReference>
<keyword evidence="4" id="KW-1185">Reference proteome</keyword>
<dbReference type="PANTHER" id="PTHR30336">
    <property type="entry name" value="INNER MEMBRANE PROTEIN, PROBABLE PERMEASE"/>
    <property type="match status" value="1"/>
</dbReference>
<dbReference type="AlphaFoldDB" id="A0A0M6ZMZ4"/>